<keyword evidence="2" id="KW-1185">Reference proteome</keyword>
<dbReference type="EMBL" id="LLXI01002239">
    <property type="protein sequence ID" value="PKY56594.1"/>
    <property type="molecule type" value="Genomic_DNA"/>
</dbReference>
<dbReference type="AlphaFoldDB" id="A0A2I1HCI6"/>
<organism evidence="1 2">
    <name type="scientific">Rhizophagus irregularis</name>
    <dbReference type="NCBI Taxonomy" id="588596"/>
    <lineage>
        <taxon>Eukaryota</taxon>
        <taxon>Fungi</taxon>
        <taxon>Fungi incertae sedis</taxon>
        <taxon>Mucoromycota</taxon>
        <taxon>Glomeromycotina</taxon>
        <taxon>Glomeromycetes</taxon>
        <taxon>Glomerales</taxon>
        <taxon>Glomeraceae</taxon>
        <taxon>Rhizophagus</taxon>
    </lineage>
</organism>
<protein>
    <submittedName>
        <fullName evidence="1">Uncharacterized protein</fullName>
    </submittedName>
</protein>
<gene>
    <name evidence="1" type="ORF">RhiirA4_477000</name>
</gene>
<reference evidence="1 2" key="1">
    <citation type="submission" date="2015-10" db="EMBL/GenBank/DDBJ databases">
        <title>Genome analyses suggest a sexual origin of heterokaryosis in a supposedly ancient asexual fungus.</title>
        <authorList>
            <person name="Ropars J."/>
            <person name="Sedzielewska K."/>
            <person name="Noel J."/>
            <person name="Charron P."/>
            <person name="Farinelli L."/>
            <person name="Marton T."/>
            <person name="Kruger M."/>
            <person name="Pelin A."/>
            <person name="Brachmann A."/>
            <person name="Corradi N."/>
        </authorList>
    </citation>
    <scope>NUCLEOTIDE SEQUENCE [LARGE SCALE GENOMIC DNA]</scope>
    <source>
        <strain evidence="1 2">A4</strain>
    </source>
</reference>
<comment type="caution">
    <text evidence="1">The sequence shown here is derived from an EMBL/GenBank/DDBJ whole genome shotgun (WGS) entry which is preliminary data.</text>
</comment>
<name>A0A2I1HCI6_9GLOM</name>
<sequence length="165" mass="19973">MNNLEKRLRSKLDEEETIRKRKQLILDHGSSEKHHDLRQEQIRRLTELSDFYHEGLNIYRNDLIEHAKCTHDNTYGYVDHLYSITKENYDYFMRRYDGKRTCYRRDVRKTLSTKKGRITDDTKRVEYRPNKRDCSFSYSIDNASGPSSLKKPRYGERPYTLLIKK</sequence>
<accession>A0A2I1HCI6</accession>
<proteinExistence type="predicted"/>
<dbReference type="Proteomes" id="UP000234323">
    <property type="component" value="Unassembled WGS sequence"/>
</dbReference>
<evidence type="ECO:0000313" key="2">
    <source>
        <dbReference type="Proteomes" id="UP000234323"/>
    </source>
</evidence>
<evidence type="ECO:0000313" key="1">
    <source>
        <dbReference type="EMBL" id="PKY56594.1"/>
    </source>
</evidence>